<dbReference type="PANTHER" id="PTHR47785:SF4">
    <property type="entry name" value="ZN(II)2CYS6 TRANSCRIPTION FACTOR (EUROFUNG)"/>
    <property type="match status" value="1"/>
</dbReference>
<keyword evidence="1" id="KW-0539">Nucleus</keyword>
<dbReference type="EMBL" id="CP090163">
    <property type="protein sequence ID" value="UJO12927.1"/>
    <property type="molecule type" value="Genomic_DNA"/>
</dbReference>
<dbReference type="KEGG" id="ffu:CLAFUR5_01643"/>
<dbReference type="CDD" id="cd00067">
    <property type="entry name" value="GAL4"/>
    <property type="match status" value="1"/>
</dbReference>
<dbReference type="InterPro" id="IPR001138">
    <property type="entry name" value="Zn2Cys6_DnaBD"/>
</dbReference>
<dbReference type="RefSeq" id="XP_047757293.1">
    <property type="nucleotide sequence ID" value="XM_047900791.1"/>
</dbReference>
<gene>
    <name evidence="4" type="ORF">CLAFUR5_01643</name>
</gene>
<dbReference type="Proteomes" id="UP000756132">
    <property type="component" value="Chromosome 1"/>
</dbReference>
<dbReference type="OrthoDB" id="3944708at2759"/>
<dbReference type="Gene3D" id="4.10.240.10">
    <property type="entry name" value="Zn(2)-C6 fungal-type DNA-binding domain"/>
    <property type="match status" value="1"/>
</dbReference>
<dbReference type="Pfam" id="PF00172">
    <property type="entry name" value="Zn_clus"/>
    <property type="match status" value="1"/>
</dbReference>
<reference evidence="4" key="1">
    <citation type="submission" date="2021-12" db="EMBL/GenBank/DDBJ databases">
        <authorList>
            <person name="Zaccaron A."/>
            <person name="Stergiopoulos I."/>
        </authorList>
    </citation>
    <scope>NUCLEOTIDE SEQUENCE</scope>
    <source>
        <strain evidence="4">Race5_Kim</strain>
    </source>
</reference>
<dbReference type="InterPro" id="IPR036864">
    <property type="entry name" value="Zn2-C6_fun-type_DNA-bd_sf"/>
</dbReference>
<evidence type="ECO:0000259" key="3">
    <source>
        <dbReference type="PROSITE" id="PS50048"/>
    </source>
</evidence>
<dbReference type="PROSITE" id="PS50048">
    <property type="entry name" value="ZN2_CY6_FUNGAL_2"/>
    <property type="match status" value="1"/>
</dbReference>
<dbReference type="InterPro" id="IPR053181">
    <property type="entry name" value="EcdB-like_regulator"/>
</dbReference>
<feature type="domain" description="Zn(2)-C6 fungal-type" evidence="3">
    <location>
        <begin position="178"/>
        <end position="207"/>
    </location>
</feature>
<dbReference type="PROSITE" id="PS51257">
    <property type="entry name" value="PROKAR_LIPOPROTEIN"/>
    <property type="match status" value="1"/>
</dbReference>
<organism evidence="4 5">
    <name type="scientific">Passalora fulva</name>
    <name type="common">Tomato leaf mold</name>
    <name type="synonym">Cladosporium fulvum</name>
    <dbReference type="NCBI Taxonomy" id="5499"/>
    <lineage>
        <taxon>Eukaryota</taxon>
        <taxon>Fungi</taxon>
        <taxon>Dikarya</taxon>
        <taxon>Ascomycota</taxon>
        <taxon>Pezizomycotina</taxon>
        <taxon>Dothideomycetes</taxon>
        <taxon>Dothideomycetidae</taxon>
        <taxon>Mycosphaerellales</taxon>
        <taxon>Mycosphaerellaceae</taxon>
        <taxon>Fulvia</taxon>
    </lineage>
</organism>
<dbReference type="GO" id="GO:0000981">
    <property type="term" value="F:DNA-binding transcription factor activity, RNA polymerase II-specific"/>
    <property type="evidence" value="ECO:0007669"/>
    <property type="project" value="InterPro"/>
</dbReference>
<evidence type="ECO:0000256" key="1">
    <source>
        <dbReference type="ARBA" id="ARBA00023242"/>
    </source>
</evidence>
<proteinExistence type="predicted"/>
<feature type="region of interest" description="Disordered" evidence="2">
    <location>
        <begin position="278"/>
        <end position="306"/>
    </location>
</feature>
<dbReference type="PANTHER" id="PTHR47785">
    <property type="entry name" value="ZN(II)2CYS6 TRANSCRIPTION FACTOR (EUROFUNG)-RELATED-RELATED"/>
    <property type="match status" value="1"/>
</dbReference>
<dbReference type="GO" id="GO:0008270">
    <property type="term" value="F:zinc ion binding"/>
    <property type="evidence" value="ECO:0007669"/>
    <property type="project" value="InterPro"/>
</dbReference>
<dbReference type="PROSITE" id="PS00463">
    <property type="entry name" value="ZN2_CY6_FUNGAL_1"/>
    <property type="match status" value="1"/>
</dbReference>
<evidence type="ECO:0000313" key="4">
    <source>
        <dbReference type="EMBL" id="UJO12927.1"/>
    </source>
</evidence>
<accession>A0A9Q8L8U9</accession>
<name>A0A9Q8L8U9_PASFU</name>
<dbReference type="SUPFAM" id="SSF57701">
    <property type="entry name" value="Zn2/Cys6 DNA-binding domain"/>
    <property type="match status" value="1"/>
</dbReference>
<dbReference type="SMART" id="SM00066">
    <property type="entry name" value="GAL4"/>
    <property type="match status" value="1"/>
</dbReference>
<evidence type="ECO:0000313" key="5">
    <source>
        <dbReference type="Proteomes" id="UP000756132"/>
    </source>
</evidence>
<reference evidence="4" key="2">
    <citation type="journal article" date="2022" name="Microb. Genom.">
        <title>A chromosome-scale genome assembly of the tomato pathogen Cladosporium fulvum reveals a compartmentalized genome architecture and the presence of a dispensable chromosome.</title>
        <authorList>
            <person name="Zaccaron A.Z."/>
            <person name="Chen L.H."/>
            <person name="Samaras A."/>
            <person name="Stergiopoulos I."/>
        </authorList>
    </citation>
    <scope>NUCLEOTIDE SEQUENCE</scope>
    <source>
        <strain evidence="4">Race5_Kim</strain>
    </source>
</reference>
<dbReference type="AlphaFoldDB" id="A0A9Q8L8U9"/>
<sequence>MYHGGFRSVSLVLAATFGCRESDIGVTSSVGSSWALLLRHQLYQRQLLSFDETCLLVRLLIKATMDPFQQQTFFAEPHWQYPNADATFVPVAEGQEMTYFHPPGHAAYPIEQSDSTAQVQYMSEQPAPRVNEAQIFPIPGGVPATTYPIVRVRRPARRDLTDTDDGERREKIRRTRTACEECRKRKQKCDGGEPCHPCSEQSTKCCYRDVPPTKKDDTMDRMLQLAENYNKTLACLTKDLDVMSGTLRSIEQRLEKSWRAESGASGGSVEGVRLGYRQQARVSAEQSGREQMFKARPSSTRQRDHC</sequence>
<protein>
    <recommendedName>
        <fullName evidence="3">Zn(2)-C6 fungal-type domain-containing protein</fullName>
    </recommendedName>
</protein>
<keyword evidence="5" id="KW-1185">Reference proteome</keyword>
<evidence type="ECO:0000256" key="2">
    <source>
        <dbReference type="SAM" id="MobiDB-lite"/>
    </source>
</evidence>
<dbReference type="GeneID" id="71981521"/>